<gene>
    <name evidence="1" type="ORF">E2C01_051480</name>
</gene>
<dbReference type="Proteomes" id="UP000324222">
    <property type="component" value="Unassembled WGS sequence"/>
</dbReference>
<protein>
    <submittedName>
        <fullName evidence="1">Uncharacterized protein</fullName>
    </submittedName>
</protein>
<sequence>MQVTSLGVNKGLNEGRCFHQTTTLLLSAAGEGRGFNCAGLGYGDWGFGGLGGRAEDWWRTGGDSKEHGGGRM</sequence>
<accession>A0A5B7GJ09</accession>
<dbReference type="AlphaFoldDB" id="A0A5B7GJ09"/>
<proteinExistence type="predicted"/>
<evidence type="ECO:0000313" key="2">
    <source>
        <dbReference type="Proteomes" id="UP000324222"/>
    </source>
</evidence>
<comment type="caution">
    <text evidence="1">The sequence shown here is derived from an EMBL/GenBank/DDBJ whole genome shotgun (WGS) entry which is preliminary data.</text>
</comment>
<dbReference type="EMBL" id="VSRR010014832">
    <property type="protein sequence ID" value="MPC57499.1"/>
    <property type="molecule type" value="Genomic_DNA"/>
</dbReference>
<evidence type="ECO:0000313" key="1">
    <source>
        <dbReference type="EMBL" id="MPC57499.1"/>
    </source>
</evidence>
<name>A0A5B7GJ09_PORTR</name>
<organism evidence="1 2">
    <name type="scientific">Portunus trituberculatus</name>
    <name type="common">Swimming crab</name>
    <name type="synonym">Neptunus trituberculatus</name>
    <dbReference type="NCBI Taxonomy" id="210409"/>
    <lineage>
        <taxon>Eukaryota</taxon>
        <taxon>Metazoa</taxon>
        <taxon>Ecdysozoa</taxon>
        <taxon>Arthropoda</taxon>
        <taxon>Crustacea</taxon>
        <taxon>Multicrustacea</taxon>
        <taxon>Malacostraca</taxon>
        <taxon>Eumalacostraca</taxon>
        <taxon>Eucarida</taxon>
        <taxon>Decapoda</taxon>
        <taxon>Pleocyemata</taxon>
        <taxon>Brachyura</taxon>
        <taxon>Eubrachyura</taxon>
        <taxon>Portunoidea</taxon>
        <taxon>Portunidae</taxon>
        <taxon>Portuninae</taxon>
        <taxon>Portunus</taxon>
    </lineage>
</organism>
<reference evidence="1 2" key="1">
    <citation type="submission" date="2019-05" db="EMBL/GenBank/DDBJ databases">
        <title>Another draft genome of Portunus trituberculatus and its Hox gene families provides insights of decapod evolution.</title>
        <authorList>
            <person name="Jeong J.-H."/>
            <person name="Song I."/>
            <person name="Kim S."/>
            <person name="Choi T."/>
            <person name="Kim D."/>
            <person name="Ryu S."/>
            <person name="Kim W."/>
        </authorList>
    </citation>
    <scope>NUCLEOTIDE SEQUENCE [LARGE SCALE GENOMIC DNA]</scope>
    <source>
        <tissue evidence="1">Muscle</tissue>
    </source>
</reference>
<keyword evidence="2" id="KW-1185">Reference proteome</keyword>